<dbReference type="Proteomes" id="UP001515500">
    <property type="component" value="Unplaced"/>
</dbReference>
<sequence length="126" mass="14563">MGDGDLLLLAHPLHLRLHQHLVALEMHAAVTWWHVRKGEGVYEEQFSKQNKLVGLFVGELNKRGSGLWFAPPKWKQCRLIWDSSAAIVEDDRAVVQGRGVCEGVEEGWKGFVYAMEGVLMRRRWRW</sequence>
<accession>A0AB40AU28</accession>
<gene>
    <name evidence="2" type="primary">LOC120254438</name>
</gene>
<reference evidence="2" key="1">
    <citation type="submission" date="2025-08" db="UniProtKB">
        <authorList>
            <consortium name="RefSeq"/>
        </authorList>
    </citation>
    <scope>IDENTIFICATION</scope>
</reference>
<keyword evidence="1" id="KW-1185">Reference proteome</keyword>
<protein>
    <submittedName>
        <fullName evidence="2">Uncharacterized protein LOC120254438</fullName>
    </submittedName>
</protein>
<dbReference type="AlphaFoldDB" id="A0AB40AU28"/>
<dbReference type="RefSeq" id="XP_039118478.1">
    <property type="nucleotide sequence ID" value="XM_039262544.1"/>
</dbReference>
<evidence type="ECO:0000313" key="2">
    <source>
        <dbReference type="RefSeq" id="XP_039118478.1"/>
    </source>
</evidence>
<organism evidence="1 2">
    <name type="scientific">Dioscorea cayennensis subsp. rotundata</name>
    <name type="common">White Guinea yam</name>
    <name type="synonym">Dioscorea rotundata</name>
    <dbReference type="NCBI Taxonomy" id="55577"/>
    <lineage>
        <taxon>Eukaryota</taxon>
        <taxon>Viridiplantae</taxon>
        <taxon>Streptophyta</taxon>
        <taxon>Embryophyta</taxon>
        <taxon>Tracheophyta</taxon>
        <taxon>Spermatophyta</taxon>
        <taxon>Magnoliopsida</taxon>
        <taxon>Liliopsida</taxon>
        <taxon>Dioscoreales</taxon>
        <taxon>Dioscoreaceae</taxon>
        <taxon>Dioscorea</taxon>
    </lineage>
</organism>
<proteinExistence type="predicted"/>
<evidence type="ECO:0000313" key="1">
    <source>
        <dbReference type="Proteomes" id="UP001515500"/>
    </source>
</evidence>
<name>A0AB40AU28_DIOCR</name>
<dbReference type="GeneID" id="120254438"/>